<evidence type="ECO:0000313" key="2">
    <source>
        <dbReference type="Proteomes" id="UP001214415"/>
    </source>
</evidence>
<gene>
    <name evidence="1" type="ORF">MEQU1_000453</name>
</gene>
<dbReference type="SUPFAM" id="SSF54637">
    <property type="entry name" value="Thioesterase/thiol ester dehydrase-isomerase"/>
    <property type="match status" value="1"/>
</dbReference>
<organism evidence="1 2">
    <name type="scientific">Malassezia equina</name>
    <dbReference type="NCBI Taxonomy" id="1381935"/>
    <lineage>
        <taxon>Eukaryota</taxon>
        <taxon>Fungi</taxon>
        <taxon>Dikarya</taxon>
        <taxon>Basidiomycota</taxon>
        <taxon>Ustilaginomycotina</taxon>
        <taxon>Malasseziomycetes</taxon>
        <taxon>Malasseziales</taxon>
        <taxon>Malasseziaceae</taxon>
        <taxon>Malassezia</taxon>
    </lineage>
</organism>
<dbReference type="Proteomes" id="UP001214415">
    <property type="component" value="Chromosome 1"/>
</dbReference>
<protein>
    <submittedName>
        <fullName evidence="1">Uncharacterized protein</fullName>
    </submittedName>
</protein>
<dbReference type="Gene3D" id="3.10.129.10">
    <property type="entry name" value="Hotdog Thioesterase"/>
    <property type="match status" value="1"/>
</dbReference>
<name>A0AAF0EGB0_9BASI</name>
<dbReference type="CDD" id="cd00586">
    <property type="entry name" value="4HBT"/>
    <property type="match status" value="1"/>
</dbReference>
<dbReference type="GO" id="GO:0047617">
    <property type="term" value="F:fatty acyl-CoA hydrolase activity"/>
    <property type="evidence" value="ECO:0007669"/>
    <property type="project" value="TreeGrafter"/>
</dbReference>
<dbReference type="PANTHER" id="PTHR31793:SF39">
    <property type="entry name" value="THIOESTERASE_THIOL ESTER DEHYDRASE-ISOMERASE"/>
    <property type="match status" value="1"/>
</dbReference>
<accession>A0AAF0EGB0</accession>
<dbReference type="AlphaFoldDB" id="A0AAF0EGB0"/>
<reference evidence="1" key="1">
    <citation type="submission" date="2023-03" db="EMBL/GenBank/DDBJ databases">
        <title>Mating type loci evolution in Malassezia.</title>
        <authorList>
            <person name="Coelho M.A."/>
        </authorList>
    </citation>
    <scope>NUCLEOTIDE SEQUENCE</scope>
    <source>
        <strain evidence="1">CBS 12830</strain>
    </source>
</reference>
<dbReference type="Pfam" id="PF13279">
    <property type="entry name" value="4HBT_2"/>
    <property type="match status" value="1"/>
</dbReference>
<keyword evidence="2" id="KW-1185">Reference proteome</keyword>
<evidence type="ECO:0000313" key="1">
    <source>
        <dbReference type="EMBL" id="WFD21797.1"/>
    </source>
</evidence>
<dbReference type="InterPro" id="IPR029069">
    <property type="entry name" value="HotDog_dom_sf"/>
</dbReference>
<proteinExistence type="predicted"/>
<sequence>MSMRSPVRAAAPVAKATRAVHTGYRILAKEDIQKENEAHEARVKQAEAAIERMGFHPLSISRQEVVWGEHDQFRHVNNVHYLRWFESARMRWILRLASTLDPVHRDNFVQGRGIGVIVASTFCRYRRPVTYPDTVLISVGTLPMHRRDRCIVRQRAYSVQQQTVVAEADFDIVGYDYENFCKADFPIEVYQAFEAWMYRGKDAHQSRL</sequence>
<dbReference type="PANTHER" id="PTHR31793">
    <property type="entry name" value="4-HYDROXYBENZOYL-COA THIOESTERASE FAMILY MEMBER"/>
    <property type="match status" value="1"/>
</dbReference>
<dbReference type="EMBL" id="CP119900">
    <property type="protein sequence ID" value="WFD21797.1"/>
    <property type="molecule type" value="Genomic_DNA"/>
</dbReference>
<dbReference type="InterPro" id="IPR050563">
    <property type="entry name" value="4-hydroxybenzoyl-CoA_TE"/>
</dbReference>